<gene>
    <name evidence="1" type="ORF">Pyn_20460</name>
</gene>
<reference evidence="1 2" key="1">
    <citation type="submission" date="2018-02" db="EMBL/GenBank/DDBJ databases">
        <title>Draft genome of wild Prunus yedoensis var. nudiflora.</title>
        <authorList>
            <person name="Baek S."/>
            <person name="Kim J.-H."/>
            <person name="Choi K."/>
            <person name="Kim G.-B."/>
            <person name="Cho A."/>
            <person name="Jang H."/>
            <person name="Shin C.-H."/>
            <person name="Yu H.-J."/>
            <person name="Mun J.-H."/>
        </authorList>
    </citation>
    <scope>NUCLEOTIDE SEQUENCE [LARGE SCALE GENOMIC DNA]</scope>
    <source>
        <strain evidence="2">cv. Jeju island</strain>
        <tissue evidence="1">Leaf</tissue>
    </source>
</reference>
<dbReference type="SUPFAM" id="SSF48403">
    <property type="entry name" value="Ankyrin repeat"/>
    <property type="match status" value="1"/>
</dbReference>
<dbReference type="EMBL" id="PJQY01002174">
    <property type="protein sequence ID" value="PQP95838.1"/>
    <property type="molecule type" value="Genomic_DNA"/>
</dbReference>
<comment type="caution">
    <text evidence="1">The sequence shown here is derived from an EMBL/GenBank/DDBJ whole genome shotgun (WGS) entry which is preliminary data.</text>
</comment>
<dbReference type="InterPro" id="IPR036770">
    <property type="entry name" value="Ankyrin_rpt-contain_sf"/>
</dbReference>
<dbReference type="Pfam" id="PF00023">
    <property type="entry name" value="Ank"/>
    <property type="match status" value="1"/>
</dbReference>
<name>A0A314XTJ6_PRUYE</name>
<dbReference type="InterPro" id="IPR002110">
    <property type="entry name" value="Ankyrin_rpt"/>
</dbReference>
<proteinExistence type="predicted"/>
<dbReference type="Gene3D" id="1.25.40.20">
    <property type="entry name" value="Ankyrin repeat-containing domain"/>
    <property type="match status" value="1"/>
</dbReference>
<evidence type="ECO:0000313" key="2">
    <source>
        <dbReference type="Proteomes" id="UP000250321"/>
    </source>
</evidence>
<dbReference type="AlphaFoldDB" id="A0A314XTJ6"/>
<organism evidence="1 2">
    <name type="scientific">Prunus yedoensis var. nudiflora</name>
    <dbReference type="NCBI Taxonomy" id="2094558"/>
    <lineage>
        <taxon>Eukaryota</taxon>
        <taxon>Viridiplantae</taxon>
        <taxon>Streptophyta</taxon>
        <taxon>Embryophyta</taxon>
        <taxon>Tracheophyta</taxon>
        <taxon>Spermatophyta</taxon>
        <taxon>Magnoliopsida</taxon>
        <taxon>eudicotyledons</taxon>
        <taxon>Gunneridae</taxon>
        <taxon>Pentapetalae</taxon>
        <taxon>rosids</taxon>
        <taxon>fabids</taxon>
        <taxon>Rosales</taxon>
        <taxon>Rosaceae</taxon>
        <taxon>Amygdaloideae</taxon>
        <taxon>Amygdaleae</taxon>
        <taxon>Prunus</taxon>
    </lineage>
</organism>
<dbReference type="STRING" id="2094558.A0A314XTJ6"/>
<keyword evidence="2" id="KW-1185">Reference proteome</keyword>
<evidence type="ECO:0000313" key="1">
    <source>
        <dbReference type="EMBL" id="PQP95838.1"/>
    </source>
</evidence>
<sequence length="96" mass="10340">MICARYKHQECLKILAADGADFGLINSSGHGASSIAESARWALGFRQAVLDVIRSGKDVQSSNTSIFSPLMFVTRANDVEALKKLIEGADVDLDAR</sequence>
<dbReference type="OrthoDB" id="194358at2759"/>
<dbReference type="Proteomes" id="UP000250321">
    <property type="component" value="Unassembled WGS sequence"/>
</dbReference>
<accession>A0A314XTJ6</accession>
<protein>
    <submittedName>
        <fullName evidence="1">Ankyrin repeat domain-containing protein 17 isoform X1</fullName>
    </submittedName>
</protein>